<keyword evidence="3" id="KW-1185">Reference proteome</keyword>
<organism evidence="2 3">
    <name type="scientific">Rubrivivax rivuli</name>
    <dbReference type="NCBI Taxonomy" id="1862385"/>
    <lineage>
        <taxon>Bacteria</taxon>
        <taxon>Pseudomonadati</taxon>
        <taxon>Pseudomonadota</taxon>
        <taxon>Betaproteobacteria</taxon>
        <taxon>Burkholderiales</taxon>
        <taxon>Sphaerotilaceae</taxon>
        <taxon>Rubrivivax</taxon>
    </lineage>
</organism>
<dbReference type="EMBL" id="SACR01000002">
    <property type="protein sequence ID" value="RVU47477.1"/>
    <property type="molecule type" value="Genomic_DNA"/>
</dbReference>
<protein>
    <submittedName>
        <fullName evidence="2">Uncharacterized protein</fullName>
    </submittedName>
</protein>
<dbReference type="AlphaFoldDB" id="A0A437RL22"/>
<dbReference type="Proteomes" id="UP000285575">
    <property type="component" value="Unassembled WGS sequence"/>
</dbReference>
<dbReference type="RefSeq" id="WP_128227940.1">
    <property type="nucleotide sequence ID" value="NZ_SACR01000002.1"/>
</dbReference>
<proteinExistence type="predicted"/>
<feature type="compositionally biased region" description="Pro residues" evidence="1">
    <location>
        <begin position="73"/>
        <end position="87"/>
    </location>
</feature>
<name>A0A437RL22_9BURK</name>
<sequence length="114" mass="11575">MASKKSKAKAAAPAAAVTPRIIFQDLDPVSEAAVRAMIQALGDGSPSAQFVGQAQAETVWAGMNAPVAICASPYPPDNPSNPAPNGPAPARKAPGKKAPKTPADKPKKPPRDGK</sequence>
<evidence type="ECO:0000313" key="2">
    <source>
        <dbReference type="EMBL" id="RVU47477.1"/>
    </source>
</evidence>
<feature type="region of interest" description="Disordered" evidence="1">
    <location>
        <begin position="68"/>
        <end position="114"/>
    </location>
</feature>
<evidence type="ECO:0000256" key="1">
    <source>
        <dbReference type="SAM" id="MobiDB-lite"/>
    </source>
</evidence>
<comment type="caution">
    <text evidence="2">The sequence shown here is derived from an EMBL/GenBank/DDBJ whole genome shotgun (WGS) entry which is preliminary data.</text>
</comment>
<accession>A0A437RL22</accession>
<evidence type="ECO:0000313" key="3">
    <source>
        <dbReference type="Proteomes" id="UP000285575"/>
    </source>
</evidence>
<feature type="compositionally biased region" description="Basic and acidic residues" evidence="1">
    <location>
        <begin position="102"/>
        <end position="114"/>
    </location>
</feature>
<gene>
    <name evidence="2" type="ORF">EOE66_06970</name>
</gene>
<reference evidence="2 3" key="1">
    <citation type="submission" date="2019-01" db="EMBL/GenBank/DDBJ databases">
        <authorList>
            <person name="Chen W.-M."/>
        </authorList>
    </citation>
    <scope>NUCLEOTIDE SEQUENCE [LARGE SCALE GENOMIC DNA]</scope>
    <source>
        <strain evidence="2 3">KYPY4</strain>
    </source>
</reference>